<evidence type="ECO:0000313" key="1">
    <source>
        <dbReference type="EMBL" id="KAI3867594.1"/>
    </source>
</evidence>
<name>A0AAD4S734_9MAGN</name>
<dbReference type="AlphaFoldDB" id="A0AAD4S734"/>
<proteinExistence type="predicted"/>
<dbReference type="Proteomes" id="UP001202328">
    <property type="component" value="Unassembled WGS sequence"/>
</dbReference>
<evidence type="ECO:0000313" key="2">
    <source>
        <dbReference type="Proteomes" id="UP001202328"/>
    </source>
</evidence>
<organism evidence="1 2">
    <name type="scientific">Papaver atlanticum</name>
    <dbReference type="NCBI Taxonomy" id="357466"/>
    <lineage>
        <taxon>Eukaryota</taxon>
        <taxon>Viridiplantae</taxon>
        <taxon>Streptophyta</taxon>
        <taxon>Embryophyta</taxon>
        <taxon>Tracheophyta</taxon>
        <taxon>Spermatophyta</taxon>
        <taxon>Magnoliopsida</taxon>
        <taxon>Ranunculales</taxon>
        <taxon>Papaveraceae</taxon>
        <taxon>Papaveroideae</taxon>
        <taxon>Papaver</taxon>
    </lineage>
</organism>
<keyword evidence="2" id="KW-1185">Reference proteome</keyword>
<reference evidence="1" key="1">
    <citation type="submission" date="2022-04" db="EMBL/GenBank/DDBJ databases">
        <title>A functionally conserved STORR gene fusion in Papaver species that diverged 16.8 million years ago.</title>
        <authorList>
            <person name="Catania T."/>
        </authorList>
    </citation>
    <scope>NUCLEOTIDE SEQUENCE</scope>
    <source>
        <strain evidence="1">S-188037</strain>
    </source>
</reference>
<gene>
    <name evidence="1" type="ORF">MKW98_005971</name>
</gene>
<comment type="caution">
    <text evidence="1">The sequence shown here is derived from an EMBL/GenBank/DDBJ whole genome shotgun (WGS) entry which is preliminary data.</text>
</comment>
<dbReference type="EMBL" id="JAJJMB010013545">
    <property type="protein sequence ID" value="KAI3867594.1"/>
    <property type="molecule type" value="Genomic_DNA"/>
</dbReference>
<protein>
    <submittedName>
        <fullName evidence="1">Uncharacterized protein</fullName>
    </submittedName>
</protein>
<accession>A0AAD4S734</accession>
<sequence length="189" mass="21163">MTTFWFNDPSLFMEHFRGEIITWRLYNQITAPPLSPFDFILETKVTNLTDPLPFVGNLFTWKSSDFVAFIAYLNSHDIFVNCQGLVITTTFPRETTSGNAPNMQRIVRFKSHEVLNMALYGLPVMTIPFREVQYLDGGGPSPVENTPKENELAATLGATIKERDQEKAEKLALAETVSVVAGIPTTNTA</sequence>